<dbReference type="EMBL" id="JAAVLR010000002">
    <property type="protein sequence ID" value="NKC28837.1"/>
    <property type="molecule type" value="Genomic_DNA"/>
</dbReference>
<evidence type="ECO:0000313" key="2">
    <source>
        <dbReference type="Proteomes" id="UP000568486"/>
    </source>
</evidence>
<protein>
    <submittedName>
        <fullName evidence="1">Uncharacterized protein</fullName>
    </submittedName>
</protein>
<organism evidence="1 2">
    <name type="scientific">Brucella ciceri</name>
    <dbReference type="NCBI Taxonomy" id="391287"/>
    <lineage>
        <taxon>Bacteria</taxon>
        <taxon>Pseudomonadati</taxon>
        <taxon>Pseudomonadota</taxon>
        <taxon>Alphaproteobacteria</taxon>
        <taxon>Hyphomicrobiales</taxon>
        <taxon>Brucellaceae</taxon>
        <taxon>Brucella/Ochrobactrum group</taxon>
        <taxon>Brucella</taxon>
    </lineage>
</organism>
<dbReference type="Proteomes" id="UP000568486">
    <property type="component" value="Unassembled WGS sequence"/>
</dbReference>
<reference evidence="1 2" key="1">
    <citation type="submission" date="2020-03" db="EMBL/GenBank/DDBJ databases">
        <title>Whole genome sequencing of clinical and environmental type strains of Ochrobactrum.</title>
        <authorList>
            <person name="Dharne M."/>
        </authorList>
    </citation>
    <scope>NUCLEOTIDE SEQUENCE [LARGE SCALE GENOMIC DNA]</scope>
    <source>
        <strain evidence="1 2">DSM 22292</strain>
    </source>
</reference>
<keyword evidence="2" id="KW-1185">Reference proteome</keyword>
<accession>A0ABX1DZW9</accession>
<name>A0ABX1DZW9_9HYPH</name>
<sequence length="63" mass="7019">MGAKATRELDIIAEKARLRYLRARNMLILEAAISALLDTETPQDAAKPCGNRRICSFAIFENP</sequence>
<comment type="caution">
    <text evidence="1">The sequence shown here is derived from an EMBL/GenBank/DDBJ whole genome shotgun (WGS) entry which is preliminary data.</text>
</comment>
<evidence type="ECO:0000313" key="1">
    <source>
        <dbReference type="EMBL" id="NKC28837.1"/>
    </source>
</evidence>
<proteinExistence type="predicted"/>
<gene>
    <name evidence="1" type="ORF">HED52_17560</name>
</gene>